<reference evidence="1 2" key="1">
    <citation type="submission" date="2016-01" db="EMBL/GenBank/DDBJ databases">
        <title>Highly variable Streptococcus oralis are common among viridans streptococci isolated from primates.</title>
        <authorList>
            <person name="Denapaite D."/>
            <person name="Rieger M."/>
            <person name="Koendgen S."/>
            <person name="Brueckner R."/>
            <person name="Ochigava I."/>
            <person name="Kappeler P."/>
            <person name="Maetz-Rensing K."/>
            <person name="Leendertz F."/>
            <person name="Hakenbeck R."/>
        </authorList>
    </citation>
    <scope>NUCLEOTIDE SEQUENCE [LARGE SCALE GENOMIC DNA]</scope>
    <source>
        <strain evidence="1 2">DD08</strain>
    </source>
</reference>
<evidence type="ECO:0000313" key="2">
    <source>
        <dbReference type="Proteomes" id="UP000070377"/>
    </source>
</evidence>
<dbReference type="Proteomes" id="UP000070377">
    <property type="component" value="Unassembled WGS sequence"/>
</dbReference>
<name>A0A139MWZ6_STRCR</name>
<dbReference type="STRING" id="45634.SCRDD08_02108"/>
<protein>
    <submittedName>
        <fullName evidence="1">Uncharacterized protein</fullName>
    </submittedName>
</protein>
<gene>
    <name evidence="1" type="ORF">SCRDD08_02108</name>
</gene>
<dbReference type="PATRIC" id="fig|45634.12.peg.2194"/>
<dbReference type="AlphaFoldDB" id="A0A139MWZ6"/>
<sequence length="39" mass="4524">MLAETERLALIDADWLLRKEVDKLWLAETERLALNEAAL</sequence>
<proteinExistence type="predicted"/>
<evidence type="ECO:0000313" key="1">
    <source>
        <dbReference type="EMBL" id="KXT68270.1"/>
    </source>
</evidence>
<accession>A0A139MWZ6</accession>
<dbReference type="EMBL" id="LQRD01000079">
    <property type="protein sequence ID" value="KXT68270.1"/>
    <property type="molecule type" value="Genomic_DNA"/>
</dbReference>
<comment type="caution">
    <text evidence="1">The sequence shown here is derived from an EMBL/GenBank/DDBJ whole genome shotgun (WGS) entry which is preliminary data.</text>
</comment>
<organism evidence="1 2">
    <name type="scientific">Streptococcus cristatus</name>
    <dbReference type="NCBI Taxonomy" id="45634"/>
    <lineage>
        <taxon>Bacteria</taxon>
        <taxon>Bacillati</taxon>
        <taxon>Bacillota</taxon>
        <taxon>Bacilli</taxon>
        <taxon>Lactobacillales</taxon>
        <taxon>Streptococcaceae</taxon>
        <taxon>Streptococcus</taxon>
    </lineage>
</organism>